<dbReference type="PANTHER" id="PTHR22617:SF23">
    <property type="entry name" value="CHEMOTAXIS PROTEIN CHEW"/>
    <property type="match status" value="1"/>
</dbReference>
<dbReference type="InterPro" id="IPR036061">
    <property type="entry name" value="CheW-like_dom_sf"/>
</dbReference>
<proteinExistence type="predicted"/>
<dbReference type="InterPro" id="IPR039315">
    <property type="entry name" value="CheW"/>
</dbReference>
<dbReference type="eggNOG" id="COG0835">
    <property type="taxonomic scope" value="Bacteria"/>
</dbReference>
<dbReference type="RefSeq" id="WP_044212027.1">
    <property type="nucleotide sequence ID" value="NZ_BAMD01000003.1"/>
</dbReference>
<dbReference type="GO" id="GO:0006935">
    <property type="term" value="P:chemotaxis"/>
    <property type="evidence" value="ECO:0007669"/>
    <property type="project" value="InterPro"/>
</dbReference>
<dbReference type="GO" id="GO:0007165">
    <property type="term" value="P:signal transduction"/>
    <property type="evidence" value="ECO:0007669"/>
    <property type="project" value="InterPro"/>
</dbReference>
<accession>W7YBL7</accession>
<reference evidence="2 3" key="1">
    <citation type="journal article" date="2014" name="Genome Announc.">
        <title>Draft Genome Sequence of Cytophaga fermentans JCM 21142T, a Facultative Anaerobe Isolated from Marine Mud.</title>
        <authorList>
            <person name="Starns D."/>
            <person name="Oshima K."/>
            <person name="Suda W."/>
            <person name="Iino T."/>
            <person name="Yuki M."/>
            <person name="Inoue J."/>
            <person name="Kitamura K."/>
            <person name="Iida T."/>
            <person name="Darby A."/>
            <person name="Hattori M."/>
            <person name="Ohkuma M."/>
        </authorList>
    </citation>
    <scope>NUCLEOTIDE SEQUENCE [LARGE SCALE GENOMIC DNA]</scope>
    <source>
        <strain evidence="2 3">JCM 21142</strain>
    </source>
</reference>
<dbReference type="EMBL" id="BAMD01000003">
    <property type="protein sequence ID" value="GAF01831.1"/>
    <property type="molecule type" value="Genomic_DNA"/>
</dbReference>
<dbReference type="Gene3D" id="2.30.30.40">
    <property type="entry name" value="SH3 Domains"/>
    <property type="match status" value="1"/>
</dbReference>
<evidence type="ECO:0000313" key="2">
    <source>
        <dbReference type="EMBL" id="GAF01831.1"/>
    </source>
</evidence>
<comment type="caution">
    <text evidence="2">The sequence shown here is derived from an EMBL/GenBank/DDBJ whole genome shotgun (WGS) entry which is preliminary data.</text>
</comment>
<keyword evidence="3" id="KW-1185">Reference proteome</keyword>
<dbReference type="Gene3D" id="2.40.50.180">
    <property type="entry name" value="CheA-289, Domain 4"/>
    <property type="match status" value="1"/>
</dbReference>
<dbReference type="STRING" id="869213.GCA_000517085_03557"/>
<dbReference type="Proteomes" id="UP000019402">
    <property type="component" value="Unassembled WGS sequence"/>
</dbReference>
<dbReference type="AlphaFoldDB" id="W7YBL7"/>
<organism evidence="2 3">
    <name type="scientific">Saccharicrinis fermentans DSM 9555 = JCM 21142</name>
    <dbReference type="NCBI Taxonomy" id="869213"/>
    <lineage>
        <taxon>Bacteria</taxon>
        <taxon>Pseudomonadati</taxon>
        <taxon>Bacteroidota</taxon>
        <taxon>Bacteroidia</taxon>
        <taxon>Marinilabiliales</taxon>
        <taxon>Marinilabiliaceae</taxon>
        <taxon>Saccharicrinis</taxon>
    </lineage>
</organism>
<dbReference type="PROSITE" id="PS50851">
    <property type="entry name" value="CHEW"/>
    <property type="match status" value="1"/>
</dbReference>
<name>W7YBL7_9BACT</name>
<protein>
    <submittedName>
        <fullName evidence="2">Chemotaxis protein CheW</fullName>
    </submittedName>
</protein>
<evidence type="ECO:0000259" key="1">
    <source>
        <dbReference type="PROSITE" id="PS50851"/>
    </source>
</evidence>
<dbReference type="PANTHER" id="PTHR22617">
    <property type="entry name" value="CHEMOTAXIS SENSOR HISTIDINE KINASE-RELATED"/>
    <property type="match status" value="1"/>
</dbReference>
<dbReference type="GO" id="GO:0005829">
    <property type="term" value="C:cytosol"/>
    <property type="evidence" value="ECO:0007669"/>
    <property type="project" value="TreeGrafter"/>
</dbReference>
<dbReference type="SMART" id="SM00260">
    <property type="entry name" value="CheW"/>
    <property type="match status" value="1"/>
</dbReference>
<gene>
    <name evidence="2" type="ORF">JCM21142_449</name>
</gene>
<dbReference type="SUPFAM" id="SSF50341">
    <property type="entry name" value="CheW-like"/>
    <property type="match status" value="1"/>
</dbReference>
<feature type="domain" description="CheW-like" evidence="1">
    <location>
        <begin position="5"/>
        <end position="148"/>
    </location>
</feature>
<dbReference type="Pfam" id="PF01584">
    <property type="entry name" value="CheW"/>
    <property type="match status" value="1"/>
</dbReference>
<sequence>MEDINNSYLSFKVGSETFAIHVSKVNEIREYEVPRNMPESISFMTGVIDHREEVIPVIDTGVKFGMKPIEITPLTCIIIIDVKRKDDDSTLKMAILTDAVSDVFEAEEKDFKNIDNDYSPNYIQAAINIDEQFYLILNSDEVFSQNEIIELSRIVDEIKK</sequence>
<dbReference type="InterPro" id="IPR002545">
    <property type="entry name" value="CheW-lke_dom"/>
</dbReference>
<dbReference type="OrthoDB" id="9787997at2"/>
<evidence type="ECO:0000313" key="3">
    <source>
        <dbReference type="Proteomes" id="UP000019402"/>
    </source>
</evidence>